<evidence type="ECO:0000256" key="2">
    <source>
        <dbReference type="ARBA" id="ARBA00011971"/>
    </source>
</evidence>
<keyword evidence="6" id="KW-0460">Magnesium</keyword>
<evidence type="ECO:0000256" key="5">
    <source>
        <dbReference type="ARBA" id="ARBA00022975"/>
    </source>
</evidence>
<evidence type="ECO:0000256" key="6">
    <source>
        <dbReference type="HAMAP-Rule" id="MF_01208"/>
    </source>
</evidence>
<sequence>MSRKSIVARKLLEIGALQVSPNDPFTWSSGIESPIYCDNRIVMSFPKVRAEIAKYFAEVIKEHYPETEVIAGCATAGIPHAAWVAEELNLPMVYVRGKAKSHGKQNQIEGIIKTGQKVIVIEDLISTGMSSIQSAKAIQAAGGKVVSVLSIFTYGLTLTEENFSKSQLCFESLTDFDTLLTLMSNKNQIHNEEHSQLLAWRNQLTFAQKT</sequence>
<organism evidence="8 9">
    <name type="scientific">Salinibacillus xinjiangensis</name>
    <dbReference type="NCBI Taxonomy" id="1229268"/>
    <lineage>
        <taxon>Bacteria</taxon>
        <taxon>Bacillati</taxon>
        <taxon>Bacillota</taxon>
        <taxon>Bacilli</taxon>
        <taxon>Bacillales</taxon>
        <taxon>Bacillaceae</taxon>
        <taxon>Salinibacillus</taxon>
    </lineage>
</organism>
<dbReference type="PANTHER" id="PTHR19278:SF9">
    <property type="entry name" value="URIDINE 5'-MONOPHOSPHATE SYNTHASE"/>
    <property type="match status" value="1"/>
</dbReference>
<dbReference type="EMBL" id="WJNH01000002">
    <property type="protein sequence ID" value="MRG85461.1"/>
    <property type="molecule type" value="Genomic_DNA"/>
</dbReference>
<dbReference type="InterPro" id="IPR004467">
    <property type="entry name" value="Or_phspho_trans_dom"/>
</dbReference>
<comment type="similarity">
    <text evidence="6">Belongs to the purine/pyrimidine phosphoribosyltransferase family. PyrE subfamily.</text>
</comment>
<dbReference type="RefSeq" id="WP_153727406.1">
    <property type="nucleotide sequence ID" value="NZ_WJNH01000002.1"/>
</dbReference>
<proteinExistence type="inferred from homology"/>
<keyword evidence="3 6" id="KW-0328">Glycosyltransferase</keyword>
<feature type="binding site" evidence="6">
    <location>
        <position position="102"/>
    </location>
    <ligand>
        <name>5-phospho-alpha-D-ribose 1-diphosphate</name>
        <dbReference type="ChEBI" id="CHEBI:58017"/>
        <note>ligand shared between dimeric partners</note>
    </ligand>
</feature>
<keyword evidence="9" id="KW-1185">Reference proteome</keyword>
<protein>
    <recommendedName>
        <fullName evidence="2 6">Orotate phosphoribosyltransferase</fullName>
        <shortName evidence="6">OPRT</shortName>
        <shortName evidence="6">OPRTase</shortName>
        <ecNumber evidence="2 6">2.4.2.10</ecNumber>
    </recommendedName>
</protein>
<dbReference type="NCBIfam" id="TIGR00336">
    <property type="entry name" value="pyrE"/>
    <property type="match status" value="1"/>
</dbReference>
<feature type="binding site" evidence="6">
    <location>
        <position position="100"/>
    </location>
    <ligand>
        <name>5-phospho-alpha-D-ribose 1-diphosphate</name>
        <dbReference type="ChEBI" id="CHEBI:58017"/>
        <note>ligand shared between dimeric partners</note>
    </ligand>
</feature>
<dbReference type="InterPro" id="IPR029057">
    <property type="entry name" value="PRTase-like"/>
</dbReference>
<dbReference type="EC" id="2.4.2.10" evidence="2 6"/>
<dbReference type="InterPro" id="IPR000836">
    <property type="entry name" value="PRTase_dom"/>
</dbReference>
<feature type="binding site" description="in other chain" evidence="6">
    <location>
        <begin position="122"/>
        <end position="130"/>
    </location>
    <ligand>
        <name>5-phospho-alpha-D-ribose 1-diphosphate</name>
        <dbReference type="ChEBI" id="CHEBI:58017"/>
        <note>ligand shared between dimeric partners</note>
    </ligand>
</feature>
<name>A0A6G1X3A4_9BACI</name>
<evidence type="ECO:0000256" key="4">
    <source>
        <dbReference type="ARBA" id="ARBA00022679"/>
    </source>
</evidence>
<dbReference type="GO" id="GO:0019856">
    <property type="term" value="P:pyrimidine nucleobase biosynthetic process"/>
    <property type="evidence" value="ECO:0007669"/>
    <property type="project" value="TreeGrafter"/>
</dbReference>
<dbReference type="OrthoDB" id="9802134at2"/>
<dbReference type="GO" id="GO:0000287">
    <property type="term" value="F:magnesium ion binding"/>
    <property type="evidence" value="ECO:0007669"/>
    <property type="project" value="UniProtKB-UniRule"/>
</dbReference>
<evidence type="ECO:0000256" key="3">
    <source>
        <dbReference type="ARBA" id="ARBA00022676"/>
    </source>
</evidence>
<dbReference type="SUPFAM" id="SSF53271">
    <property type="entry name" value="PRTase-like"/>
    <property type="match status" value="1"/>
</dbReference>
<evidence type="ECO:0000259" key="7">
    <source>
        <dbReference type="Pfam" id="PF00156"/>
    </source>
</evidence>
<dbReference type="HAMAP" id="MF_01208">
    <property type="entry name" value="PyrE"/>
    <property type="match status" value="1"/>
</dbReference>
<comment type="pathway">
    <text evidence="1 6">Pyrimidine metabolism; UMP biosynthesis via de novo pathway; UMP from orotate: step 1/2.</text>
</comment>
<dbReference type="Gene3D" id="3.40.50.2020">
    <property type="match status" value="1"/>
</dbReference>
<comment type="cofactor">
    <cofactor evidence="6">
        <name>Mg(2+)</name>
        <dbReference type="ChEBI" id="CHEBI:18420"/>
    </cofactor>
</comment>
<evidence type="ECO:0000313" key="8">
    <source>
        <dbReference type="EMBL" id="MRG85461.1"/>
    </source>
</evidence>
<keyword evidence="5 6" id="KW-0665">Pyrimidine biosynthesis</keyword>
<dbReference type="CDD" id="cd06223">
    <property type="entry name" value="PRTases_typeI"/>
    <property type="match status" value="1"/>
</dbReference>
<accession>A0A6G1X3A4</accession>
<dbReference type="GO" id="GO:0044205">
    <property type="term" value="P:'de novo' UMP biosynthetic process"/>
    <property type="evidence" value="ECO:0007669"/>
    <property type="project" value="UniProtKB-UniRule"/>
</dbReference>
<comment type="subunit">
    <text evidence="6">Homodimer.</text>
</comment>
<comment type="caution">
    <text evidence="6">Lacks conserved residue(s) required for the propagation of feature annotation.</text>
</comment>
<dbReference type="Pfam" id="PF00156">
    <property type="entry name" value="Pribosyltran"/>
    <property type="match status" value="1"/>
</dbReference>
<dbReference type="InterPro" id="IPR023031">
    <property type="entry name" value="OPRT"/>
</dbReference>
<keyword evidence="4 6" id="KW-0808">Transferase</keyword>
<reference evidence="8 9" key="1">
    <citation type="submission" date="2019-11" db="EMBL/GenBank/DDBJ databases">
        <authorList>
            <person name="Li J."/>
        </authorList>
    </citation>
    <scope>NUCLEOTIDE SEQUENCE [LARGE SCALE GENOMIC DNA]</scope>
    <source>
        <strain evidence="8 9">J4</strain>
    </source>
</reference>
<feature type="binding site" evidence="6">
    <location>
        <position position="126"/>
    </location>
    <ligand>
        <name>orotate</name>
        <dbReference type="ChEBI" id="CHEBI:30839"/>
    </ligand>
</feature>
<dbReference type="UniPathway" id="UPA00070">
    <property type="reaction ID" value="UER00119"/>
</dbReference>
<feature type="domain" description="Phosphoribosyltransferase" evidence="7">
    <location>
        <begin position="47"/>
        <end position="149"/>
    </location>
</feature>
<comment type="catalytic activity">
    <reaction evidence="6">
        <text>orotidine 5'-phosphate + diphosphate = orotate + 5-phospho-alpha-D-ribose 1-diphosphate</text>
        <dbReference type="Rhea" id="RHEA:10380"/>
        <dbReference type="ChEBI" id="CHEBI:30839"/>
        <dbReference type="ChEBI" id="CHEBI:33019"/>
        <dbReference type="ChEBI" id="CHEBI:57538"/>
        <dbReference type="ChEBI" id="CHEBI:58017"/>
        <dbReference type="EC" id="2.4.2.10"/>
    </reaction>
</comment>
<dbReference type="Proteomes" id="UP000480185">
    <property type="component" value="Unassembled WGS sequence"/>
</dbReference>
<comment type="function">
    <text evidence="6">Catalyzes the transfer of a ribosyl phosphate group from 5-phosphoribose 1-diphosphate to orotate, leading to the formation of orotidine monophosphate (OMP).</text>
</comment>
<dbReference type="GO" id="GO:0004588">
    <property type="term" value="F:orotate phosphoribosyltransferase activity"/>
    <property type="evidence" value="ECO:0007669"/>
    <property type="project" value="UniProtKB-UniRule"/>
</dbReference>
<evidence type="ECO:0000313" key="9">
    <source>
        <dbReference type="Proteomes" id="UP000480185"/>
    </source>
</evidence>
<comment type="caution">
    <text evidence="8">The sequence shown here is derived from an EMBL/GenBank/DDBJ whole genome shotgun (WGS) entry which is preliminary data.</text>
</comment>
<dbReference type="AlphaFoldDB" id="A0A6G1X3A4"/>
<feature type="binding site" evidence="6">
    <location>
        <position position="96"/>
    </location>
    <ligand>
        <name>5-phospho-alpha-D-ribose 1-diphosphate</name>
        <dbReference type="ChEBI" id="CHEBI:58017"/>
        <note>ligand shared between dimeric partners</note>
    </ligand>
</feature>
<evidence type="ECO:0000256" key="1">
    <source>
        <dbReference type="ARBA" id="ARBA00004889"/>
    </source>
</evidence>
<dbReference type="PANTHER" id="PTHR19278">
    <property type="entry name" value="OROTATE PHOSPHORIBOSYLTRANSFERASE"/>
    <property type="match status" value="1"/>
</dbReference>
<gene>
    <name evidence="6" type="primary">pyrE</name>
    <name evidence="8" type="ORF">GH754_03850</name>
</gene>